<dbReference type="Pfam" id="PF04321">
    <property type="entry name" value="RmlD_sub_bind"/>
    <property type="match status" value="1"/>
</dbReference>
<accession>A0ABP0W1C3</accession>
<gene>
    <name evidence="3" type="ORF">CSSPJE1EN1_LOCUS4603</name>
</gene>
<dbReference type="PANTHER" id="PTHR10491">
    <property type="entry name" value="DTDP-4-DEHYDRORHAMNOSE REDUCTASE"/>
    <property type="match status" value="1"/>
</dbReference>
<sequence length="196" mass="21462">MLSISGVEKLADLQKGPEVKVEVETSGTPNEHASLNDSSHKAGNATLNAQENGSSKQQLKFLIYGRTGWIGGLLGKICQKQGILYEYGSGRLENRAQLEADIAFAKPSHVFNAAGVTGQPNVDWCESHKVETIRANVVGTLTLADVCKQRNLLLINFEQGAFLSMTKITSLVVELVSRKTTHQILLVHTIPRQRPW</sequence>
<feature type="domain" description="RmlD-like substrate binding" evidence="2">
    <location>
        <begin position="60"/>
        <end position="156"/>
    </location>
</feature>
<evidence type="ECO:0000256" key="1">
    <source>
        <dbReference type="SAM" id="MobiDB-lite"/>
    </source>
</evidence>
<dbReference type="Proteomes" id="UP001497444">
    <property type="component" value="Chromosome 12"/>
</dbReference>
<feature type="compositionally biased region" description="Polar residues" evidence="1">
    <location>
        <begin position="25"/>
        <end position="37"/>
    </location>
</feature>
<organism evidence="3 4">
    <name type="scientific">Sphagnum jensenii</name>
    <dbReference type="NCBI Taxonomy" id="128206"/>
    <lineage>
        <taxon>Eukaryota</taxon>
        <taxon>Viridiplantae</taxon>
        <taxon>Streptophyta</taxon>
        <taxon>Embryophyta</taxon>
        <taxon>Bryophyta</taxon>
        <taxon>Sphagnophytina</taxon>
        <taxon>Sphagnopsida</taxon>
        <taxon>Sphagnales</taxon>
        <taxon>Sphagnaceae</taxon>
        <taxon>Sphagnum</taxon>
    </lineage>
</organism>
<reference evidence="3" key="1">
    <citation type="submission" date="2024-02" db="EMBL/GenBank/DDBJ databases">
        <authorList>
            <consortium name="ELIXIR-Norway"/>
            <consortium name="Elixir Norway"/>
        </authorList>
    </citation>
    <scope>NUCLEOTIDE SEQUENCE</scope>
</reference>
<keyword evidence="4" id="KW-1185">Reference proteome</keyword>
<dbReference type="EMBL" id="OZ020107">
    <property type="protein sequence ID" value="CAK9259125.1"/>
    <property type="molecule type" value="Genomic_DNA"/>
</dbReference>
<dbReference type="PANTHER" id="PTHR10491:SF4">
    <property type="entry name" value="METHIONINE ADENOSYLTRANSFERASE 2 SUBUNIT BETA"/>
    <property type="match status" value="1"/>
</dbReference>
<feature type="region of interest" description="Disordered" evidence="1">
    <location>
        <begin position="18"/>
        <end position="51"/>
    </location>
</feature>
<evidence type="ECO:0000313" key="3">
    <source>
        <dbReference type="EMBL" id="CAK9259125.1"/>
    </source>
</evidence>
<dbReference type="InterPro" id="IPR005913">
    <property type="entry name" value="dTDP_dehydrorham_reduct"/>
</dbReference>
<evidence type="ECO:0000259" key="2">
    <source>
        <dbReference type="Pfam" id="PF04321"/>
    </source>
</evidence>
<proteinExistence type="predicted"/>
<protein>
    <recommendedName>
        <fullName evidence="2">RmlD-like substrate binding domain-containing protein</fullName>
    </recommendedName>
</protein>
<evidence type="ECO:0000313" key="4">
    <source>
        <dbReference type="Proteomes" id="UP001497444"/>
    </source>
</evidence>
<dbReference type="Gene3D" id="3.40.50.720">
    <property type="entry name" value="NAD(P)-binding Rossmann-like Domain"/>
    <property type="match status" value="1"/>
</dbReference>
<dbReference type="InterPro" id="IPR029903">
    <property type="entry name" value="RmlD-like-bd"/>
</dbReference>
<dbReference type="InterPro" id="IPR036291">
    <property type="entry name" value="NAD(P)-bd_dom_sf"/>
</dbReference>
<name>A0ABP0W1C3_9BRYO</name>
<dbReference type="SUPFAM" id="SSF51735">
    <property type="entry name" value="NAD(P)-binding Rossmann-fold domains"/>
    <property type="match status" value="1"/>
</dbReference>